<dbReference type="RefSeq" id="WP_256031165.1">
    <property type="nucleotide sequence ID" value="NZ_JAHLKM010000045.1"/>
</dbReference>
<dbReference type="Proteomes" id="UP001139494">
    <property type="component" value="Unassembled WGS sequence"/>
</dbReference>
<evidence type="ECO:0000259" key="3">
    <source>
        <dbReference type="SMART" id="SM00471"/>
    </source>
</evidence>
<dbReference type="InterPro" id="IPR006261">
    <property type="entry name" value="dGTPase"/>
</dbReference>
<dbReference type="PANTHER" id="PTHR11373:SF32">
    <property type="entry name" value="DEOXYGUANOSINETRIPHOSPHATE TRIPHOSPHOHYDROLASE"/>
    <property type="match status" value="1"/>
</dbReference>
<dbReference type="CDD" id="cd00077">
    <property type="entry name" value="HDc"/>
    <property type="match status" value="1"/>
</dbReference>
<keyword evidence="1" id="KW-0378">Hydrolase</keyword>
<reference evidence="4" key="1">
    <citation type="journal article" date="2023" name="Front. Microbiol.">
        <title>Genomic-based phylogenetic and metabolic analyses of the genus Natronomonas, and description of Natronomonas aquatica sp. nov.</title>
        <authorList>
            <person name="Garcia-Roldan A."/>
            <person name="Duran-Viseras A."/>
            <person name="de la Haba R.R."/>
            <person name="Corral P."/>
            <person name="Sanchez-Porro C."/>
            <person name="Ventosa A."/>
        </authorList>
    </citation>
    <scope>NUCLEOTIDE SEQUENCE</scope>
    <source>
        <strain evidence="4">F2-12</strain>
    </source>
</reference>
<organism evidence="4 5">
    <name type="scientific">Natronomonas aquatica</name>
    <dbReference type="NCBI Taxonomy" id="2841590"/>
    <lineage>
        <taxon>Archaea</taxon>
        <taxon>Methanobacteriati</taxon>
        <taxon>Methanobacteriota</taxon>
        <taxon>Stenosarchaea group</taxon>
        <taxon>Halobacteria</taxon>
        <taxon>Halobacteriales</taxon>
        <taxon>Natronomonadaceae</taxon>
        <taxon>Natronomonas</taxon>
    </lineage>
</organism>
<keyword evidence="5" id="KW-1185">Reference proteome</keyword>
<protein>
    <submittedName>
        <fullName evidence="4">DNTP triphosphohydrolase</fullName>
    </submittedName>
</protein>
<accession>A0A9R1CTG1</accession>
<dbReference type="GO" id="GO:0006203">
    <property type="term" value="P:dGTP catabolic process"/>
    <property type="evidence" value="ECO:0007669"/>
    <property type="project" value="TreeGrafter"/>
</dbReference>
<evidence type="ECO:0000313" key="4">
    <source>
        <dbReference type="EMBL" id="MCQ4334909.1"/>
    </source>
</evidence>
<dbReference type="InterPro" id="IPR003607">
    <property type="entry name" value="HD/PDEase_dom"/>
</dbReference>
<dbReference type="SUPFAM" id="SSF109604">
    <property type="entry name" value="HD-domain/PDEase-like"/>
    <property type="match status" value="1"/>
</dbReference>
<evidence type="ECO:0000313" key="5">
    <source>
        <dbReference type="Proteomes" id="UP001139494"/>
    </source>
</evidence>
<dbReference type="EMBL" id="JAHLKM010000045">
    <property type="protein sequence ID" value="MCQ4334909.1"/>
    <property type="molecule type" value="Genomic_DNA"/>
</dbReference>
<dbReference type="GO" id="GO:0008832">
    <property type="term" value="F:dGTPase activity"/>
    <property type="evidence" value="ECO:0007669"/>
    <property type="project" value="TreeGrafter"/>
</dbReference>
<dbReference type="InterPro" id="IPR006674">
    <property type="entry name" value="HD_domain"/>
</dbReference>
<comment type="caution">
    <text evidence="4">The sequence shown here is derived from an EMBL/GenBank/DDBJ whole genome shotgun (WGS) entry which is preliminary data.</text>
</comment>
<dbReference type="SMART" id="SM00471">
    <property type="entry name" value="HDc"/>
    <property type="match status" value="1"/>
</dbReference>
<dbReference type="AlphaFoldDB" id="A0A9R1CTG1"/>
<evidence type="ECO:0000256" key="1">
    <source>
        <dbReference type="ARBA" id="ARBA00022801"/>
    </source>
</evidence>
<name>A0A9R1CTG1_9EURY</name>
<feature type="region of interest" description="Disordered" evidence="2">
    <location>
        <begin position="143"/>
        <end position="169"/>
    </location>
</feature>
<dbReference type="InterPro" id="IPR026875">
    <property type="entry name" value="PHydrolase_assoc_dom"/>
</dbReference>
<dbReference type="InterPro" id="IPR050135">
    <property type="entry name" value="dGTPase-like"/>
</dbReference>
<proteinExistence type="predicted"/>
<gene>
    <name evidence="4" type="primary">dgt</name>
    <name evidence="4" type="ORF">KM295_15770</name>
</gene>
<evidence type="ECO:0000256" key="2">
    <source>
        <dbReference type="SAM" id="MobiDB-lite"/>
    </source>
</evidence>
<feature type="domain" description="HD/PDEase" evidence="3">
    <location>
        <begin position="67"/>
        <end position="274"/>
    </location>
</feature>
<dbReference type="NCBIfam" id="TIGR01353">
    <property type="entry name" value="dGTP_triPase"/>
    <property type="match status" value="1"/>
</dbReference>
<sequence length="522" mass="59674">MAEPGNQGDRFNGFIKTDQIVTEENSNPYQQFNRTSFERDRDRVLYDRYFRRLNDVTQVARAGESYLYHDRQTHSLKVAQVGRRLAELLIRRREQNSNQHSLPRIVLDPDVVEAACLAHDMGHPPFGHLAEQELDDLLIEKTHPDGEKSEFDPDEDDATAVQKGDTPGGIRYEGNAQTFRIITRLAAHNDPETGLGLTKATLNAVLKYPYGRGEWIREETRSEGKFGYYKTEQEAFDFATEGLSNEHAPVLAAEIMDYADDVTYAIHDMTDFYITGQIPLDRLLREARQKSDAEDDKNRNSDDIETTELDSFQEYLDNSKRVELSQTSAQKLFARLAESALGYPTLFETFSGSQRERNLLDGFRSYLIGFYLDADNEKISEDNKIRLAESKNKGGSETHYHVKIDREIEEEISILRELTHYYVIQDSSLMAQQRGQRKIIRTLFETLYEEAQGDEMSLSAIPKPYSEWVAGDLCRGSFGPPSNGRARAVADFISSMTEQQAIEMYERLTGHSPGSLENRIIR</sequence>
<dbReference type="Gene3D" id="1.10.3210.10">
    <property type="entry name" value="Hypothetical protein af1432"/>
    <property type="match status" value="2"/>
</dbReference>
<dbReference type="Pfam" id="PF01966">
    <property type="entry name" value="HD"/>
    <property type="match status" value="1"/>
</dbReference>
<dbReference type="PANTHER" id="PTHR11373">
    <property type="entry name" value="DEOXYNUCLEOSIDE TRIPHOSPHATE TRIPHOSPHOHYDROLASE"/>
    <property type="match status" value="1"/>
</dbReference>
<dbReference type="Pfam" id="PF13286">
    <property type="entry name" value="HD_assoc"/>
    <property type="match status" value="1"/>
</dbReference>